<sequence>MKFVAICVMTIFTSGCASYQLAPEVESQECAYYHSKKAAPMPPSAMKELKQRCADSQK</sequence>
<protein>
    <recommendedName>
        <fullName evidence="3">Lipoprotein</fullName>
    </recommendedName>
</protein>
<proteinExistence type="predicted"/>
<name>R9B004_9GAMM</name>
<dbReference type="EMBL" id="AQFL01000012">
    <property type="protein sequence ID" value="EOR07814.1"/>
    <property type="molecule type" value="Genomic_DNA"/>
</dbReference>
<accession>R9B004</accession>
<dbReference type="Proteomes" id="UP000016203">
    <property type="component" value="Unassembled WGS sequence"/>
</dbReference>
<evidence type="ECO:0000313" key="1">
    <source>
        <dbReference type="EMBL" id="EOR07814.1"/>
    </source>
</evidence>
<comment type="caution">
    <text evidence="1">The sequence shown here is derived from an EMBL/GenBank/DDBJ whole genome shotgun (WGS) entry which is preliminary data.</text>
</comment>
<gene>
    <name evidence="1" type="ORF">F896_02187</name>
</gene>
<evidence type="ECO:0000313" key="2">
    <source>
        <dbReference type="Proteomes" id="UP000016203"/>
    </source>
</evidence>
<dbReference type="AlphaFoldDB" id="R9B004"/>
<dbReference type="PROSITE" id="PS51257">
    <property type="entry name" value="PROKAR_LIPOPROTEIN"/>
    <property type="match status" value="1"/>
</dbReference>
<evidence type="ECO:0008006" key="3">
    <source>
        <dbReference type="Google" id="ProtNLM"/>
    </source>
</evidence>
<dbReference type="HOGENOM" id="CLU_209504_0_0_6"/>
<organism evidence="1 2">
    <name type="scientific">Acinetobacter genomosp. 15BJ</name>
    <dbReference type="NCBI Taxonomy" id="106651"/>
    <lineage>
        <taxon>Bacteria</taxon>
        <taxon>Pseudomonadati</taxon>
        <taxon>Pseudomonadota</taxon>
        <taxon>Gammaproteobacteria</taxon>
        <taxon>Moraxellales</taxon>
        <taxon>Moraxellaceae</taxon>
        <taxon>Acinetobacter</taxon>
    </lineage>
</organism>
<reference evidence="1 2" key="1">
    <citation type="submission" date="2013-03" db="EMBL/GenBank/DDBJ databases">
        <title>The Genome Sequence of Acinetobacter sp. CIP 110321.</title>
        <authorList>
            <consortium name="The Broad Institute Genome Sequencing Platform"/>
            <consortium name="The Broad Institute Genome Sequencing Center for Infectious Disease"/>
            <person name="Cerqueira G."/>
            <person name="Feldgarden M."/>
            <person name="Courvalin P."/>
            <person name="Perichon B."/>
            <person name="Grillot-Courvalin C."/>
            <person name="Clermont D."/>
            <person name="Rocha E."/>
            <person name="Yoon E.-J."/>
            <person name="Nemec A."/>
            <person name="Walker B."/>
            <person name="Young S.K."/>
            <person name="Zeng Q."/>
            <person name="Gargeya S."/>
            <person name="Fitzgerald M."/>
            <person name="Haas B."/>
            <person name="Abouelleil A."/>
            <person name="Alvarado L."/>
            <person name="Arachchi H.M."/>
            <person name="Berlin A.M."/>
            <person name="Chapman S.B."/>
            <person name="Dewar J."/>
            <person name="Goldberg J."/>
            <person name="Griggs A."/>
            <person name="Gujja S."/>
            <person name="Hansen M."/>
            <person name="Howarth C."/>
            <person name="Imamovic A."/>
            <person name="Larimer J."/>
            <person name="McCowan C."/>
            <person name="Murphy C."/>
            <person name="Neiman D."/>
            <person name="Pearson M."/>
            <person name="Priest M."/>
            <person name="Roberts A."/>
            <person name="Saif S."/>
            <person name="Shea T."/>
            <person name="Sisk P."/>
            <person name="Sykes S."/>
            <person name="Wortman J."/>
            <person name="Nusbaum C."/>
            <person name="Birren B."/>
        </authorList>
    </citation>
    <scope>NUCLEOTIDE SEQUENCE [LARGE SCALE GENOMIC DNA]</scope>
    <source>
        <strain evidence="1 2">CIP 110321</strain>
    </source>
</reference>